<sequence>MVAGPVPPPPIDFTAAHTEVLSSFEAAAESKGAFLVASQELAAGARAAAKVLYAQAAAQLTRTGSSAASGLLPELYTDGFDAEQIWEQISLQHTPLVAKARRILRKAQATLASGGPEALLKDSDAKLRKTGNTVKESHDDSTDIDSDEGGDDLDAAIEQLEQGGELKDNYGEDEDEQVEEEGADEDAKHGNSACTLKKRKKKKGEDEFLDFDEMERFINEAEAAEAEEGLGDSDDESSEDDDDGPVFPDADNTDSENEDVLDATQRPDEERDDEHDLEAALAYTSALAGVDRSTTGRTRISSRRLVEDQASDEENDENDEEDENTIMYEDFFGKRPKKVSNQAAEVEGSDDEVEGSDDDQEADNEGEEHSDTDGTEEEEEGEDESEGDDEAQTSGEEGEEKAMSTHEKRLQRMNARIEELEARALAGAEWHMRGEVMATARPKNSALEVDLDFEHVAAPPPVITEEITKSLEQIIIQRIIEQRFDDVVRYTPSDAPAKRKEVELDDQKSKKGLGELYEEEFLQARAGPSQADEEETELQAEARALFKALCVRLDALSHFQFAPKPHVEELNIKSDVPALTIEEVAPVAMAQADRTAPQESFKGGQLAGKKAAGAVMGESELTSADRKKGRAKRKRAYANKEKASNSKKAKSLAAKGFTASDMATVERAKKAGAAITTDGHSDYAKSTRVFAALQDASVAVAGGLKGKQKGDGQREEVAGRKFTGKL</sequence>
<evidence type="ECO:0000313" key="9">
    <source>
        <dbReference type="EMBL" id="CAD8682736.1"/>
    </source>
</evidence>
<keyword evidence="4 7" id="KW-0539">Nucleus</keyword>
<keyword evidence="5 7" id="KW-0687">Ribonucleoprotein</keyword>
<proteinExistence type="inferred from homology"/>
<keyword evidence="2 7" id="KW-0690">Ribosome biogenesis</keyword>
<evidence type="ECO:0000256" key="5">
    <source>
        <dbReference type="ARBA" id="ARBA00023274"/>
    </source>
</evidence>
<accession>A0A7S0WTX1</accession>
<feature type="compositionally biased region" description="Acidic residues" evidence="8">
    <location>
        <begin position="373"/>
        <end position="399"/>
    </location>
</feature>
<dbReference type="GO" id="GO:0032040">
    <property type="term" value="C:small-subunit processome"/>
    <property type="evidence" value="ECO:0007669"/>
    <property type="project" value="TreeGrafter"/>
</dbReference>
<feature type="compositionally biased region" description="Acidic residues" evidence="8">
    <location>
        <begin position="309"/>
        <end position="324"/>
    </location>
</feature>
<comment type="function">
    <text evidence="7">Involved in nucleolar processing of pre-18S ribosomal RNA.</text>
</comment>
<feature type="compositionally biased region" description="Acidic residues" evidence="8">
    <location>
        <begin position="347"/>
        <end position="366"/>
    </location>
</feature>
<feature type="compositionally biased region" description="Acidic residues" evidence="8">
    <location>
        <begin position="251"/>
        <end position="261"/>
    </location>
</feature>
<feature type="region of interest" description="Disordered" evidence="8">
    <location>
        <begin position="130"/>
        <end position="151"/>
    </location>
</feature>
<dbReference type="GO" id="GO:0034457">
    <property type="term" value="C:Mpp10 complex"/>
    <property type="evidence" value="ECO:0007669"/>
    <property type="project" value="UniProtKB-UniRule"/>
</dbReference>
<feature type="compositionally biased region" description="Acidic residues" evidence="8">
    <location>
        <begin position="171"/>
        <end position="184"/>
    </location>
</feature>
<organism evidence="9">
    <name type="scientific">Pyramimonas obovata</name>
    <dbReference type="NCBI Taxonomy" id="1411642"/>
    <lineage>
        <taxon>Eukaryota</taxon>
        <taxon>Viridiplantae</taxon>
        <taxon>Chlorophyta</taxon>
        <taxon>Pyramimonadophyceae</taxon>
        <taxon>Pyramimonadales</taxon>
        <taxon>Pyramimonadaceae</taxon>
        <taxon>Pyramimonas</taxon>
        <taxon>Pyramimonas incertae sedis</taxon>
    </lineage>
</organism>
<feature type="compositionally biased region" description="Acidic residues" evidence="8">
    <location>
        <begin position="222"/>
        <end position="244"/>
    </location>
</feature>
<feature type="compositionally biased region" description="Acidic residues" evidence="8">
    <location>
        <begin position="142"/>
        <end position="151"/>
    </location>
</feature>
<keyword evidence="3 7" id="KW-0698">rRNA processing</keyword>
<evidence type="ECO:0000256" key="2">
    <source>
        <dbReference type="ARBA" id="ARBA00022517"/>
    </source>
</evidence>
<evidence type="ECO:0000256" key="8">
    <source>
        <dbReference type="SAM" id="MobiDB-lite"/>
    </source>
</evidence>
<name>A0A7S0WTX1_9CHLO</name>
<reference evidence="9" key="1">
    <citation type="submission" date="2021-01" db="EMBL/GenBank/DDBJ databases">
        <authorList>
            <person name="Corre E."/>
            <person name="Pelletier E."/>
            <person name="Niang G."/>
            <person name="Scheremetjew M."/>
            <person name="Finn R."/>
            <person name="Kale V."/>
            <person name="Holt S."/>
            <person name="Cochrane G."/>
            <person name="Meng A."/>
            <person name="Brown T."/>
            <person name="Cohen L."/>
        </authorList>
    </citation>
    <scope>NUCLEOTIDE SEQUENCE</scope>
    <source>
        <strain evidence="9">CCMP722</strain>
    </source>
</reference>
<dbReference type="PANTHER" id="PTHR17039">
    <property type="entry name" value="U3 SMALL NUCLEOLAR RIBONUCLEOPROTEIN PROTEIN MPP10"/>
    <property type="match status" value="1"/>
</dbReference>
<dbReference type="EMBL" id="HBFA01031911">
    <property type="protein sequence ID" value="CAD8682736.1"/>
    <property type="molecule type" value="Transcribed_RNA"/>
</dbReference>
<dbReference type="PANTHER" id="PTHR17039:SF0">
    <property type="entry name" value="U3 SMALL NUCLEOLAR RIBONUCLEOPROTEIN PROTEIN MPP10"/>
    <property type="match status" value="1"/>
</dbReference>
<dbReference type="Pfam" id="PF04006">
    <property type="entry name" value="Mpp10"/>
    <property type="match status" value="1"/>
</dbReference>
<feature type="region of interest" description="Disordered" evidence="8">
    <location>
        <begin position="612"/>
        <end position="653"/>
    </location>
</feature>
<protein>
    <recommendedName>
        <fullName evidence="7">U3 small nucleolar ribonucleoprotein protein MPP10</fullName>
    </recommendedName>
</protein>
<evidence type="ECO:0000256" key="6">
    <source>
        <dbReference type="ARBA" id="ARBA00029455"/>
    </source>
</evidence>
<feature type="region of interest" description="Disordered" evidence="8">
    <location>
        <begin position="163"/>
        <end position="409"/>
    </location>
</feature>
<dbReference type="GO" id="GO:0005732">
    <property type="term" value="C:sno(s)RNA-containing ribonucleoprotein complex"/>
    <property type="evidence" value="ECO:0007669"/>
    <property type="project" value="UniProtKB-UniRule"/>
</dbReference>
<evidence type="ECO:0000256" key="3">
    <source>
        <dbReference type="ARBA" id="ARBA00022552"/>
    </source>
</evidence>
<feature type="region of interest" description="Disordered" evidence="8">
    <location>
        <begin position="703"/>
        <end position="726"/>
    </location>
</feature>
<comment type="subcellular location">
    <subcellularLocation>
        <location evidence="1 7">Nucleus</location>
        <location evidence="1 7">Nucleolus</location>
    </subcellularLocation>
</comment>
<comment type="similarity">
    <text evidence="6 7">Belongs to the MPP10 family.</text>
</comment>
<gene>
    <name evidence="9" type="ORF">POBO1169_LOCUS16063</name>
</gene>
<dbReference type="GO" id="GO:0006364">
    <property type="term" value="P:rRNA processing"/>
    <property type="evidence" value="ECO:0007669"/>
    <property type="project" value="UniProtKB-KW"/>
</dbReference>
<feature type="compositionally biased region" description="Basic and acidic residues" evidence="8">
    <location>
        <begin position="400"/>
        <end position="409"/>
    </location>
</feature>
<evidence type="ECO:0000256" key="1">
    <source>
        <dbReference type="ARBA" id="ARBA00004604"/>
    </source>
</evidence>
<feature type="compositionally biased region" description="Basic and acidic residues" evidence="8">
    <location>
        <begin position="708"/>
        <end position="719"/>
    </location>
</feature>
<feature type="compositionally biased region" description="Basic residues" evidence="8">
    <location>
        <begin position="627"/>
        <end position="637"/>
    </location>
</feature>
<evidence type="ECO:0000256" key="7">
    <source>
        <dbReference type="PIRNR" id="PIRNR017300"/>
    </source>
</evidence>
<dbReference type="InterPro" id="IPR012173">
    <property type="entry name" value="Mpp10"/>
</dbReference>
<dbReference type="PIRSF" id="PIRSF017300">
    <property type="entry name" value="snoRNP_Mpp10"/>
    <property type="match status" value="1"/>
</dbReference>
<evidence type="ECO:0000256" key="4">
    <source>
        <dbReference type="ARBA" id="ARBA00023242"/>
    </source>
</evidence>
<dbReference type="AlphaFoldDB" id="A0A7S0WTX1"/>